<dbReference type="EMBL" id="JACHXK010000021">
    <property type="protein sequence ID" value="MBB3113709.1"/>
    <property type="molecule type" value="Genomic_DNA"/>
</dbReference>
<protein>
    <submittedName>
        <fullName evidence="6">DNA-binding LacI/PurR family transcriptional regulator</fullName>
    </submittedName>
</protein>
<dbReference type="Pfam" id="PF13377">
    <property type="entry name" value="Peripla_BP_3"/>
    <property type="match status" value="1"/>
</dbReference>
<keyword evidence="1" id="KW-0678">Repressor</keyword>
<evidence type="ECO:0000256" key="3">
    <source>
        <dbReference type="ARBA" id="ARBA00023125"/>
    </source>
</evidence>
<dbReference type="SUPFAM" id="SSF47413">
    <property type="entry name" value="lambda repressor-like DNA-binding domains"/>
    <property type="match status" value="1"/>
</dbReference>
<dbReference type="PANTHER" id="PTHR30146:SF148">
    <property type="entry name" value="HTH-TYPE TRANSCRIPTIONAL REPRESSOR PURR-RELATED"/>
    <property type="match status" value="1"/>
</dbReference>
<dbReference type="Proteomes" id="UP000570361">
    <property type="component" value="Unassembled WGS sequence"/>
</dbReference>
<dbReference type="GO" id="GO:0003700">
    <property type="term" value="F:DNA-binding transcription factor activity"/>
    <property type="evidence" value="ECO:0007669"/>
    <property type="project" value="TreeGrafter"/>
</dbReference>
<dbReference type="PANTHER" id="PTHR30146">
    <property type="entry name" value="LACI-RELATED TRANSCRIPTIONAL REPRESSOR"/>
    <property type="match status" value="1"/>
</dbReference>
<dbReference type="SMART" id="SM00354">
    <property type="entry name" value="HTH_LACI"/>
    <property type="match status" value="1"/>
</dbReference>
<name>A0A7W5B3X2_9BACL</name>
<keyword evidence="3 6" id="KW-0238">DNA-binding</keyword>
<evidence type="ECO:0000259" key="5">
    <source>
        <dbReference type="PROSITE" id="PS50932"/>
    </source>
</evidence>
<gene>
    <name evidence="6" type="ORF">FHS18_005822</name>
</gene>
<dbReference type="InterPro" id="IPR000843">
    <property type="entry name" value="HTH_LacI"/>
</dbReference>
<dbReference type="CDD" id="cd01392">
    <property type="entry name" value="HTH_LacI"/>
    <property type="match status" value="1"/>
</dbReference>
<keyword evidence="2" id="KW-0805">Transcription regulation</keyword>
<dbReference type="Gene3D" id="3.40.50.2300">
    <property type="match status" value="2"/>
</dbReference>
<accession>A0A7W5B3X2</accession>
<dbReference type="AlphaFoldDB" id="A0A7W5B3X2"/>
<dbReference type="InterPro" id="IPR028082">
    <property type="entry name" value="Peripla_BP_I"/>
</dbReference>
<reference evidence="6 7" key="1">
    <citation type="submission" date="2020-08" db="EMBL/GenBank/DDBJ databases">
        <title>Genomic Encyclopedia of Type Strains, Phase III (KMG-III): the genomes of soil and plant-associated and newly described type strains.</title>
        <authorList>
            <person name="Whitman W."/>
        </authorList>
    </citation>
    <scope>NUCLEOTIDE SEQUENCE [LARGE SCALE GENOMIC DNA]</scope>
    <source>
        <strain evidence="6 7">CECT 5862</strain>
    </source>
</reference>
<dbReference type="PROSITE" id="PS50932">
    <property type="entry name" value="HTH_LACI_2"/>
    <property type="match status" value="1"/>
</dbReference>
<dbReference type="InterPro" id="IPR010982">
    <property type="entry name" value="Lambda_DNA-bd_dom_sf"/>
</dbReference>
<dbReference type="GO" id="GO:0000976">
    <property type="term" value="F:transcription cis-regulatory region binding"/>
    <property type="evidence" value="ECO:0007669"/>
    <property type="project" value="TreeGrafter"/>
</dbReference>
<evidence type="ECO:0000256" key="4">
    <source>
        <dbReference type="ARBA" id="ARBA00023163"/>
    </source>
</evidence>
<evidence type="ECO:0000313" key="6">
    <source>
        <dbReference type="EMBL" id="MBB3113709.1"/>
    </source>
</evidence>
<keyword evidence="4" id="KW-0804">Transcription</keyword>
<keyword evidence="7" id="KW-1185">Reference proteome</keyword>
<organism evidence="6 7">
    <name type="scientific">Paenibacillus phyllosphaerae</name>
    <dbReference type="NCBI Taxonomy" id="274593"/>
    <lineage>
        <taxon>Bacteria</taxon>
        <taxon>Bacillati</taxon>
        <taxon>Bacillota</taxon>
        <taxon>Bacilli</taxon>
        <taxon>Bacillales</taxon>
        <taxon>Paenibacillaceae</taxon>
        <taxon>Paenibacillus</taxon>
    </lineage>
</organism>
<comment type="caution">
    <text evidence="6">The sequence shown here is derived from an EMBL/GenBank/DDBJ whole genome shotgun (WGS) entry which is preliminary data.</text>
</comment>
<sequence>MKKVTLQMIADKLEVSKALVSKALSNDPAVNEGTRETIWRTAEEMGYRMKLSRKTVPASRTGNLAVLMPRAYLDDMEYWGKVLHGIEKELMEYSFSMILSTIDIALTPKEGLPSSIHERKVDGAIVMGHLPDSYINQLRDNDFPFMMVDANLLDPSVDHVLANNFLGAYQATMHLLEAGHTRIAYVGDEDTSWSFRERSRGFEEAIRTFNRSKGLQISGVKIEGVGVSGNGMYVTPEFPQALKEHTTNEQPITALFCANDLTAFEALRFLGDIGVNCPEHISVIGFDDLTLTEIMQPRLTTVRVPKQEIGSRAADLILRRITDPEAVAEHVLLSTELVQRASVRPYKG</sequence>
<evidence type="ECO:0000256" key="1">
    <source>
        <dbReference type="ARBA" id="ARBA00022491"/>
    </source>
</evidence>
<evidence type="ECO:0000313" key="7">
    <source>
        <dbReference type="Proteomes" id="UP000570361"/>
    </source>
</evidence>
<evidence type="ECO:0000256" key="2">
    <source>
        <dbReference type="ARBA" id="ARBA00023015"/>
    </source>
</evidence>
<feature type="domain" description="HTH lacI-type" evidence="5">
    <location>
        <begin position="4"/>
        <end position="58"/>
    </location>
</feature>
<proteinExistence type="predicted"/>
<dbReference type="InterPro" id="IPR046335">
    <property type="entry name" value="LacI/GalR-like_sensor"/>
</dbReference>
<dbReference type="RefSeq" id="WP_183603783.1">
    <property type="nucleotide sequence ID" value="NZ_JACHXK010000021.1"/>
</dbReference>
<dbReference type="SUPFAM" id="SSF53822">
    <property type="entry name" value="Periplasmic binding protein-like I"/>
    <property type="match status" value="1"/>
</dbReference>
<dbReference type="Gene3D" id="1.10.260.40">
    <property type="entry name" value="lambda repressor-like DNA-binding domains"/>
    <property type="match status" value="1"/>
</dbReference>